<reference evidence="1" key="2">
    <citation type="submission" date="2015-07" db="EMBL/GenBank/DDBJ databases">
        <title>Plasmids, circular viruses and viroids from rat gut.</title>
        <authorList>
            <person name="Jorgensen T.J."/>
            <person name="Hansen M.A."/>
            <person name="Xu Z."/>
            <person name="Tabak M.A."/>
            <person name="Sorensen S.J."/>
            <person name="Hansen L.H."/>
        </authorList>
    </citation>
    <scope>NUCLEOTIDE SEQUENCE</scope>
    <source>
        <strain evidence="1">RGFK1470</strain>
    </source>
</reference>
<protein>
    <submittedName>
        <fullName evidence="1">Uncharacterized protein</fullName>
    </submittedName>
</protein>
<sequence length="227" mass="24109">MASSFTPHSYITFGGTVGEVVPGDEIWQCGIRVKAQTSQFDEGNLQLYVDDIADALGDWFNDSNQKISNKTTLNWVKAANIDPSGKYPAGSVPGIHDYSSPPVGSVSGYNVPQFCSLVWSYKGIEIVRGAGANGRIYPPFSPIPAEGTSAVITSAQNTAVVSSQTLLAVIANAESSNEDLVVIPIIASSKGPFQAITSTRVGNVVDTQRRRRNAVKETYVSGPIPAE</sequence>
<dbReference type="AlphaFoldDB" id="A0A0H5Q5L6"/>
<accession>A0A0H5Q5L6</accession>
<reference evidence="1" key="1">
    <citation type="submission" date="2015-06" db="EMBL/GenBank/DDBJ databases">
        <authorList>
            <person name="Joergensen T."/>
        </authorList>
    </citation>
    <scope>NUCLEOTIDE SEQUENCE</scope>
    <source>
        <strain evidence="1">RGFK1470</strain>
    </source>
</reference>
<dbReference type="EMBL" id="LN854011">
    <property type="protein sequence ID" value="CRY97296.1"/>
    <property type="molecule type" value="Genomic_DNA"/>
</dbReference>
<proteinExistence type="predicted"/>
<organism evidence="1">
    <name type="scientific">uncultured prokaryote</name>
    <dbReference type="NCBI Taxonomy" id="198431"/>
    <lineage>
        <taxon>unclassified sequences</taxon>
        <taxon>environmental samples</taxon>
    </lineage>
</organism>
<evidence type="ECO:0000313" key="1">
    <source>
        <dbReference type="EMBL" id="CRY97296.1"/>
    </source>
</evidence>
<name>A0A0H5Q5L6_9ZZZZ</name>